<proteinExistence type="predicted"/>
<comment type="caution">
    <text evidence="1">The sequence shown here is derived from an EMBL/GenBank/DDBJ whole genome shotgun (WGS) entry which is preliminary data.</text>
</comment>
<accession>X0V926</accession>
<dbReference type="EMBL" id="BARS01035004">
    <property type="protein sequence ID" value="GAG14664.1"/>
    <property type="molecule type" value="Genomic_DNA"/>
</dbReference>
<evidence type="ECO:0000313" key="1">
    <source>
        <dbReference type="EMBL" id="GAG14664.1"/>
    </source>
</evidence>
<feature type="non-terminal residue" evidence="1">
    <location>
        <position position="1"/>
    </location>
</feature>
<reference evidence="1" key="1">
    <citation type="journal article" date="2014" name="Front. Microbiol.">
        <title>High frequency of phylogenetically diverse reductive dehalogenase-homologous genes in deep subseafloor sedimentary metagenomes.</title>
        <authorList>
            <person name="Kawai M."/>
            <person name="Futagami T."/>
            <person name="Toyoda A."/>
            <person name="Takaki Y."/>
            <person name="Nishi S."/>
            <person name="Hori S."/>
            <person name="Arai W."/>
            <person name="Tsubouchi T."/>
            <person name="Morono Y."/>
            <person name="Uchiyama I."/>
            <person name="Ito T."/>
            <person name="Fujiyama A."/>
            <person name="Inagaki F."/>
            <person name="Takami H."/>
        </authorList>
    </citation>
    <scope>NUCLEOTIDE SEQUENCE</scope>
    <source>
        <strain evidence="1">Expedition CK06-06</strain>
    </source>
</reference>
<protein>
    <submittedName>
        <fullName evidence="1">Uncharacterized protein</fullName>
    </submittedName>
</protein>
<gene>
    <name evidence="1" type="ORF">S01H1_54004</name>
</gene>
<sequence>NHLAGTKKFQIPLILYVTATTLTESSPAKAVNLLVKASKLQQQKSDGLNIEPYKIAEQAAQLAYNLFAKDPCNGLGHTAYCSVAIDAFDNYSTIAADRIDEELKYLYSSVLRDCGRVEESKKLLQKIADRPTGLWRRRAKLDLILQQMQQNHKQQTSQDELLEQLRDFILNCPGRDEKSNAIRTEALNIYCRSLLECADELSAQKVLDILSEAENTSGIQFDFFKAKALQQIGELEQAVNYMVSVVVYDSGSLAPQVTQ</sequence>
<organism evidence="1">
    <name type="scientific">marine sediment metagenome</name>
    <dbReference type="NCBI Taxonomy" id="412755"/>
    <lineage>
        <taxon>unclassified sequences</taxon>
        <taxon>metagenomes</taxon>
        <taxon>ecological metagenomes</taxon>
    </lineage>
</organism>
<name>X0V926_9ZZZZ</name>
<feature type="non-terminal residue" evidence="1">
    <location>
        <position position="259"/>
    </location>
</feature>
<dbReference type="AlphaFoldDB" id="X0V926"/>